<sequence length="432" mass="48887">MGQEENRKAEALRQEVSALAEELAEKLEDGKLKDMFRQCFVSTAATTARFLPEGRAYVITGDIEAMWLRDSSAQVAHYLPYLKRSPMLRELVRGLLIQQMDFICIDPYANAFNQEPNGRCFEKDETETSPWIWERKYEVDSLCYPVRLLAQYRRATGDDSIFGDRTKEALEKIVTLWEAQQRHWECAEYSFVRRNCPASDTLSNGGKGSPCAYTGMTWSGFRPSDDACMYGYLIPANFFAAGVLEYVADFAGEIYRDEELAARANRLSGEILEGIRTHGITQVEGLGPVYAYETDGMGHYNLMDDANVPSLLSLPWLEAPGVEEEIYQNTRKFVLSGGNPYYFEGKAACGIGSPHTPRGYIWHIALTMQGLTSKSREEREALLRTLTETDAGLGLMHEGFDADCPEKFTREWFAWANSLFALFVMEHRGLLT</sequence>
<accession>A0A2K4ZFZ1</accession>
<proteinExistence type="predicted"/>
<evidence type="ECO:0000313" key="2">
    <source>
        <dbReference type="EMBL" id="SOY29374.1"/>
    </source>
</evidence>
<name>A0A2K4ZFZ1_9FIRM</name>
<dbReference type="InterPro" id="IPR008313">
    <property type="entry name" value="GH125"/>
</dbReference>
<feature type="coiled-coil region" evidence="1">
    <location>
        <begin position="2"/>
        <end position="29"/>
    </location>
</feature>
<dbReference type="Proteomes" id="UP000236311">
    <property type="component" value="Unassembled WGS sequence"/>
</dbReference>
<evidence type="ECO:0000256" key="1">
    <source>
        <dbReference type="SAM" id="Coils"/>
    </source>
</evidence>
<reference evidence="2 3" key="1">
    <citation type="submission" date="2018-01" db="EMBL/GenBank/DDBJ databases">
        <authorList>
            <person name="Gaut B.S."/>
            <person name="Morton B.R."/>
            <person name="Clegg M.T."/>
            <person name="Duvall M.R."/>
        </authorList>
    </citation>
    <scope>NUCLEOTIDE SEQUENCE [LARGE SCALE GENOMIC DNA]</scope>
    <source>
        <strain evidence="2">GP69</strain>
    </source>
</reference>
<dbReference type="PANTHER" id="PTHR31047:SF0">
    <property type="entry name" value="MEIOTICALLY UP-REGULATED GENE 157 PROTEIN"/>
    <property type="match status" value="1"/>
</dbReference>
<dbReference type="AlphaFoldDB" id="A0A2K4ZFZ1"/>
<dbReference type="InterPro" id="IPR012341">
    <property type="entry name" value="6hp_glycosidase-like_sf"/>
</dbReference>
<dbReference type="Pfam" id="PF06824">
    <property type="entry name" value="Glyco_hydro_125"/>
    <property type="match status" value="1"/>
</dbReference>
<dbReference type="SMART" id="SM01149">
    <property type="entry name" value="DUF1237"/>
    <property type="match status" value="1"/>
</dbReference>
<dbReference type="InterPro" id="IPR008928">
    <property type="entry name" value="6-hairpin_glycosidase_sf"/>
</dbReference>
<protein>
    <recommendedName>
        <fullName evidence="4">Glycoside hydrolase family 125 protein</fullName>
    </recommendedName>
</protein>
<evidence type="ECO:0000313" key="3">
    <source>
        <dbReference type="Proteomes" id="UP000236311"/>
    </source>
</evidence>
<dbReference type="PANTHER" id="PTHR31047">
    <property type="entry name" value="MEIOTICALLY UP-REGULATED GENE 157 PROTEIN"/>
    <property type="match status" value="1"/>
</dbReference>
<dbReference type="EMBL" id="OFSM01000009">
    <property type="protein sequence ID" value="SOY29374.1"/>
    <property type="molecule type" value="Genomic_DNA"/>
</dbReference>
<organism evidence="2 3">
    <name type="scientific">Acetatifactor muris</name>
    <dbReference type="NCBI Taxonomy" id="879566"/>
    <lineage>
        <taxon>Bacteria</taxon>
        <taxon>Bacillati</taxon>
        <taxon>Bacillota</taxon>
        <taxon>Clostridia</taxon>
        <taxon>Lachnospirales</taxon>
        <taxon>Lachnospiraceae</taxon>
        <taxon>Acetatifactor</taxon>
    </lineage>
</organism>
<dbReference type="OrthoDB" id="181472at2"/>
<keyword evidence="1" id="KW-0175">Coiled coil</keyword>
<gene>
    <name evidence="2" type="ORF">AMURIS_02089</name>
</gene>
<keyword evidence="3" id="KW-1185">Reference proteome</keyword>
<evidence type="ECO:0008006" key="4">
    <source>
        <dbReference type="Google" id="ProtNLM"/>
    </source>
</evidence>
<dbReference type="GO" id="GO:0005975">
    <property type="term" value="P:carbohydrate metabolic process"/>
    <property type="evidence" value="ECO:0007669"/>
    <property type="project" value="InterPro"/>
</dbReference>
<dbReference type="RefSeq" id="WP_103239471.1">
    <property type="nucleotide sequence ID" value="NZ_CANRXC010000008.1"/>
</dbReference>
<dbReference type="SUPFAM" id="SSF48208">
    <property type="entry name" value="Six-hairpin glycosidases"/>
    <property type="match status" value="1"/>
</dbReference>
<dbReference type="Gene3D" id="1.50.10.10">
    <property type="match status" value="1"/>
</dbReference>
<dbReference type="PIRSF" id="PIRSF028846">
    <property type="entry name" value="UCP028846"/>
    <property type="match status" value="1"/>
</dbReference>